<evidence type="ECO:0000256" key="2">
    <source>
        <dbReference type="ARBA" id="ARBA00007242"/>
    </source>
</evidence>
<organism evidence="11 12">
    <name type="scientific">Trichonephila clavata</name>
    <name type="common">Joro spider</name>
    <name type="synonym">Nephila clavata</name>
    <dbReference type="NCBI Taxonomy" id="2740835"/>
    <lineage>
        <taxon>Eukaryota</taxon>
        <taxon>Metazoa</taxon>
        <taxon>Ecdysozoa</taxon>
        <taxon>Arthropoda</taxon>
        <taxon>Chelicerata</taxon>
        <taxon>Arachnida</taxon>
        <taxon>Araneae</taxon>
        <taxon>Araneomorphae</taxon>
        <taxon>Entelegynae</taxon>
        <taxon>Araneoidea</taxon>
        <taxon>Nephilidae</taxon>
        <taxon>Trichonephila</taxon>
    </lineage>
</organism>
<comment type="caution">
    <text evidence="11">The sequence shown here is derived from an EMBL/GenBank/DDBJ whole genome shotgun (WGS) entry which is preliminary data.</text>
</comment>
<keyword evidence="12" id="KW-1185">Reference proteome</keyword>
<dbReference type="Proteomes" id="UP000887116">
    <property type="component" value="Unassembled WGS sequence"/>
</dbReference>
<feature type="transmembrane region" description="Helical" evidence="9">
    <location>
        <begin position="770"/>
        <end position="789"/>
    </location>
</feature>
<proteinExistence type="inferred from homology"/>
<keyword evidence="9" id="KW-0472">Membrane</keyword>
<dbReference type="InterPro" id="IPR043458">
    <property type="entry name" value="GPR158/179"/>
</dbReference>
<dbReference type="PANTHER" id="PTHR32546:SF25">
    <property type="entry name" value="MIP05539P"/>
    <property type="match status" value="1"/>
</dbReference>
<keyword evidence="5" id="KW-0297">G-protein coupled receptor</keyword>
<dbReference type="Pfam" id="PF22572">
    <property type="entry name" value="GPR158_179_EC"/>
    <property type="match status" value="2"/>
</dbReference>
<evidence type="ECO:0000256" key="1">
    <source>
        <dbReference type="ARBA" id="ARBA00004651"/>
    </source>
</evidence>
<dbReference type="Gene3D" id="3.30.450.20">
    <property type="entry name" value="PAS domain"/>
    <property type="match status" value="2"/>
</dbReference>
<evidence type="ECO:0000256" key="8">
    <source>
        <dbReference type="ARBA" id="ARBA00023224"/>
    </source>
</evidence>
<reference evidence="11" key="1">
    <citation type="submission" date="2020-07" db="EMBL/GenBank/DDBJ databases">
        <title>Multicomponent nature underlies the extraordinary mechanical properties of spider dragline silk.</title>
        <authorList>
            <person name="Kono N."/>
            <person name="Nakamura H."/>
            <person name="Mori M."/>
            <person name="Yoshida Y."/>
            <person name="Ohtoshi R."/>
            <person name="Malay A.D."/>
            <person name="Moran D.A.P."/>
            <person name="Tomita M."/>
            <person name="Numata K."/>
            <person name="Arakawa K."/>
        </authorList>
    </citation>
    <scope>NUCLEOTIDE SEQUENCE</scope>
</reference>
<comment type="similarity">
    <text evidence="2">Belongs to the G-protein coupled receptor 3 family.</text>
</comment>
<evidence type="ECO:0000313" key="12">
    <source>
        <dbReference type="Proteomes" id="UP000887116"/>
    </source>
</evidence>
<name>A0A8X6KSM1_TRICU</name>
<dbReference type="InterPro" id="IPR054714">
    <property type="entry name" value="GPR158_179_extracellular"/>
</dbReference>
<dbReference type="GO" id="GO:0004930">
    <property type="term" value="F:G protein-coupled receptor activity"/>
    <property type="evidence" value="ECO:0007669"/>
    <property type="project" value="UniProtKB-KW"/>
</dbReference>
<keyword evidence="4" id="KW-0732">Signal</keyword>
<protein>
    <submittedName>
        <fullName evidence="11">G-protein coupled receptor</fullName>
    </submittedName>
</protein>
<feature type="domain" description="GPR158/179 extracellular" evidence="10">
    <location>
        <begin position="636"/>
        <end position="732"/>
    </location>
</feature>
<evidence type="ECO:0000256" key="9">
    <source>
        <dbReference type="SAM" id="Phobius"/>
    </source>
</evidence>
<dbReference type="PANTHER" id="PTHR32546">
    <property type="entry name" value="G-PROTEIN COUPLED RECEPTOR 158-RELATED"/>
    <property type="match status" value="1"/>
</dbReference>
<feature type="domain" description="GPR158/179 extracellular" evidence="10">
    <location>
        <begin position="258"/>
        <end position="362"/>
    </location>
</feature>
<evidence type="ECO:0000256" key="4">
    <source>
        <dbReference type="ARBA" id="ARBA00022729"/>
    </source>
</evidence>
<evidence type="ECO:0000256" key="3">
    <source>
        <dbReference type="ARBA" id="ARBA00022475"/>
    </source>
</evidence>
<gene>
    <name evidence="11" type="primary">NCL1_46047</name>
    <name evidence="11" type="ORF">TNCT_94461</name>
</gene>
<keyword evidence="7" id="KW-0325">Glycoprotein</keyword>
<evidence type="ECO:0000256" key="6">
    <source>
        <dbReference type="ARBA" id="ARBA00023170"/>
    </source>
</evidence>
<evidence type="ECO:0000256" key="7">
    <source>
        <dbReference type="ARBA" id="ARBA00023180"/>
    </source>
</evidence>
<dbReference type="EMBL" id="BMAO01012372">
    <property type="protein sequence ID" value="GFQ80928.1"/>
    <property type="molecule type" value="Genomic_DNA"/>
</dbReference>
<dbReference type="OrthoDB" id="9970547at2759"/>
<dbReference type="AlphaFoldDB" id="A0A8X6KSM1"/>
<sequence length="797" mass="92155">MLNYKYPVISGCVLVIFSIKVFAQFDWQIRDGFDDITSRMGKVGAENCKVVDRNALFLPQDSVTHVPNIRQIGIDPVLPNRTNLLQLHNMALSRAFFYSFILQRAADDDEPGFMYYFLSSISDVAANRFINSSAIYFSPNMSFTPSYKGFFNKTMPLFAPRAFRSDDFNDPFHLERISTLNTIEAIDLGAIPNNSMSLNYTHGHYKINDWYSAWLPDLTKRQDSKTTYSVQITHGNGTNETFTWHGPPAASDIPGPVKWFKPYFDCGRSNKWVFGATVPIPDIFPRHTQWRHIEIPTYVAVAVMEIDFERIDINQCPTGEGNPPPNRYAGTARCKNQTTECEPIHGYGFRRGGYQCRCLPGYRLPKVMRNPFLGEIVERSPYDQYRKGFNCEQINYLMVMTQNVERLSEIERWKYISRQSMYFDVGNMTGRRIDPMEVVEYVRNPDLKNHCESIAKTHPERLILRGDVAFGKEIQLENEARSALRLANFISSFLQIVDPNDLFAEFRVPDRPLTEDQVIGEVLSAVIGNEKIQGCGAYFDRNQFINKTLFAPYAFRKERNAQNFFVEDMSRHVHKKNYLKSEWFKNLKVQWAANTDNLETYTTKIKIRYNSSGLYPIRYDRYPLQYKAAEVKHGYWTAPYFDCGGFHNQWLITYAAPFFGWDKIKSRLEFKGAVAVNMKLEELDINQCDDDYYVQNAFKGSHKCDRRSSRCVPILGRGFDTGGYKCQCNQGYEYAFNDYITYVDGQICEAEFEKLLKNFPSRYDTLKCRIAGAASITGHLIFVVFALLLHRIFPLIL</sequence>
<evidence type="ECO:0000313" key="11">
    <source>
        <dbReference type="EMBL" id="GFQ80928.1"/>
    </source>
</evidence>
<accession>A0A8X6KSM1</accession>
<keyword evidence="3" id="KW-1003">Cell membrane</keyword>
<keyword evidence="9" id="KW-1133">Transmembrane helix</keyword>
<keyword evidence="9" id="KW-0812">Transmembrane</keyword>
<keyword evidence="6 11" id="KW-0675">Receptor</keyword>
<dbReference type="GO" id="GO:0005886">
    <property type="term" value="C:plasma membrane"/>
    <property type="evidence" value="ECO:0007669"/>
    <property type="project" value="UniProtKB-SubCell"/>
</dbReference>
<evidence type="ECO:0000259" key="10">
    <source>
        <dbReference type="Pfam" id="PF22572"/>
    </source>
</evidence>
<evidence type="ECO:0000256" key="5">
    <source>
        <dbReference type="ARBA" id="ARBA00023040"/>
    </source>
</evidence>
<comment type="subcellular location">
    <subcellularLocation>
        <location evidence="1">Cell membrane</location>
        <topology evidence="1">Multi-pass membrane protein</topology>
    </subcellularLocation>
</comment>
<keyword evidence="8" id="KW-0807">Transducer</keyword>